<comment type="caution">
    <text evidence="1">The sequence shown here is derived from an EMBL/GenBank/DDBJ whole genome shotgun (WGS) entry which is preliminary data.</text>
</comment>
<evidence type="ECO:0000313" key="1">
    <source>
        <dbReference type="EMBL" id="OYR17790.1"/>
    </source>
</evidence>
<protein>
    <submittedName>
        <fullName evidence="1">Uncharacterized protein</fullName>
    </submittedName>
</protein>
<organism evidence="1 2">
    <name type="scientific">Brucella rhizosphaerae</name>
    <dbReference type="NCBI Taxonomy" id="571254"/>
    <lineage>
        <taxon>Bacteria</taxon>
        <taxon>Pseudomonadati</taxon>
        <taxon>Pseudomonadota</taxon>
        <taxon>Alphaproteobacteria</taxon>
        <taxon>Hyphomicrobiales</taxon>
        <taxon>Brucellaceae</taxon>
        <taxon>Brucella/Ochrobactrum group</taxon>
        <taxon>Brucella</taxon>
    </lineage>
</organism>
<reference evidence="1 2" key="1">
    <citation type="submission" date="2017-07" db="EMBL/GenBank/DDBJ databases">
        <title>Phylogenetic study on the rhizospheric bacterium Ochrobactrum sp. A44.</title>
        <authorList>
            <person name="Krzyzanowska D.M."/>
            <person name="Ossowicki A."/>
            <person name="Rajewska M."/>
            <person name="Maciag T."/>
            <person name="Kaczynski Z."/>
            <person name="Czerwicka M."/>
            <person name="Jafra S."/>
        </authorList>
    </citation>
    <scope>NUCLEOTIDE SEQUENCE [LARGE SCALE GENOMIC DNA]</scope>
    <source>
        <strain evidence="1 2">PR17</strain>
    </source>
</reference>
<sequence>MVLRHVVFVIPLSRGRNKSAQTIQIARICYMKLNYTQKLLLKSPG</sequence>
<keyword evidence="2" id="KW-1185">Reference proteome</keyword>
<proteinExistence type="predicted"/>
<accession>A0A256FSR3</accession>
<name>A0A256FSR3_9HYPH</name>
<dbReference type="AlphaFoldDB" id="A0A256FSR3"/>
<gene>
    <name evidence="1" type="ORF">CEV32_3429</name>
</gene>
<dbReference type="Proteomes" id="UP000216345">
    <property type="component" value="Unassembled WGS sequence"/>
</dbReference>
<dbReference type="EMBL" id="NNRK01000017">
    <property type="protein sequence ID" value="OYR17790.1"/>
    <property type="molecule type" value="Genomic_DNA"/>
</dbReference>
<evidence type="ECO:0000313" key="2">
    <source>
        <dbReference type="Proteomes" id="UP000216345"/>
    </source>
</evidence>